<evidence type="ECO:0000313" key="1">
    <source>
        <dbReference type="EMBL" id="EOQ96815.1"/>
    </source>
</evidence>
<dbReference type="EMBL" id="AOGZ02000014">
    <property type="protein sequence ID" value="EOQ96815.1"/>
    <property type="molecule type" value="Genomic_DNA"/>
</dbReference>
<organism evidence="1 2">
    <name type="scientific">Leptospira wolbachii serovar Codice str. CDC</name>
    <dbReference type="NCBI Taxonomy" id="1218599"/>
    <lineage>
        <taxon>Bacteria</taxon>
        <taxon>Pseudomonadati</taxon>
        <taxon>Spirochaetota</taxon>
        <taxon>Spirochaetia</taxon>
        <taxon>Leptospirales</taxon>
        <taxon>Leptospiraceae</taxon>
        <taxon>Leptospira</taxon>
    </lineage>
</organism>
<dbReference type="AlphaFoldDB" id="R9A9C5"/>
<sequence>MITSLIFIYFLNVVPVKHREKFLTEEGFGDGQKKEDKLSSLAETKAEWQKEITMN</sequence>
<protein>
    <submittedName>
        <fullName evidence="1">Uncharacterized protein</fullName>
    </submittedName>
</protein>
<dbReference type="Proteomes" id="UP000013984">
    <property type="component" value="Unassembled WGS sequence"/>
</dbReference>
<name>R9A9C5_9LEPT</name>
<accession>R9A9C5</accession>
<comment type="caution">
    <text evidence="1">The sequence shown here is derived from an EMBL/GenBank/DDBJ whole genome shotgun (WGS) entry which is preliminary data.</text>
</comment>
<gene>
    <name evidence="1" type="ORF">LEP1GSC195_2076</name>
</gene>
<dbReference type="STRING" id="1218599.LEP1GSC195_2076"/>
<reference evidence="1" key="1">
    <citation type="submission" date="2013-04" db="EMBL/GenBank/DDBJ databases">
        <authorList>
            <person name="Harkins D.M."/>
            <person name="Durkin A.S."/>
            <person name="Brinkac L.M."/>
            <person name="Haft D.H."/>
            <person name="Selengut J.D."/>
            <person name="Sanka R."/>
            <person name="DePew J."/>
            <person name="Purushe J."/>
            <person name="Galloway R.L."/>
            <person name="Vinetz J.M."/>
            <person name="Sutton G.G."/>
            <person name="Nierman W.C."/>
            <person name="Fouts D.E."/>
        </authorList>
    </citation>
    <scope>NUCLEOTIDE SEQUENCE [LARGE SCALE GENOMIC DNA]</scope>
    <source>
        <strain evidence="1">CDC</strain>
    </source>
</reference>
<keyword evidence="2" id="KW-1185">Reference proteome</keyword>
<proteinExistence type="predicted"/>
<evidence type="ECO:0000313" key="2">
    <source>
        <dbReference type="Proteomes" id="UP000013984"/>
    </source>
</evidence>